<dbReference type="Pfam" id="PF00117">
    <property type="entry name" value="GATase"/>
    <property type="match status" value="1"/>
</dbReference>
<evidence type="ECO:0000313" key="3">
    <source>
        <dbReference type="Proteomes" id="UP000176511"/>
    </source>
</evidence>
<dbReference type="GO" id="GO:0005829">
    <property type="term" value="C:cytosol"/>
    <property type="evidence" value="ECO:0007669"/>
    <property type="project" value="TreeGrafter"/>
</dbReference>
<dbReference type="CDD" id="cd01741">
    <property type="entry name" value="GATase1_1"/>
    <property type="match status" value="1"/>
</dbReference>
<dbReference type="Gene3D" id="3.40.50.880">
    <property type="match status" value="1"/>
</dbReference>
<feature type="domain" description="Glutamine amidotransferase" evidence="1">
    <location>
        <begin position="85"/>
        <end position="198"/>
    </location>
</feature>
<name>A0A1F6DMR3_9BACT</name>
<dbReference type="PANTHER" id="PTHR42695:SF5">
    <property type="entry name" value="GLUTAMINE AMIDOTRANSFERASE YLR126C-RELATED"/>
    <property type="match status" value="1"/>
</dbReference>
<dbReference type="InterPro" id="IPR029062">
    <property type="entry name" value="Class_I_gatase-like"/>
</dbReference>
<dbReference type="Proteomes" id="UP000176511">
    <property type="component" value="Unassembled WGS sequence"/>
</dbReference>
<sequence length="240" mass="26865">MVQFRTTPLRIEVEQARHLRACPKDVALTFCSIFEVANAQELLEKARMFDAVIFGGSGDFDIDGGRHADDFGRSETVRILELIQNTVEDIIKRDQHFFGICFGHQLVAELRGGSVTNDHRQQKFGTHTVLTLEDGRTDVLFGTLPEVFYAQYWHKDSVGALPNGATLLAASPTCNFSALRYSTNVYTTQFHPEIQATDIEGTPRPKTSYLAEPPVAIDMHASPEATSLLAKFYERIQNSR</sequence>
<dbReference type="AlphaFoldDB" id="A0A1F6DMR3"/>
<dbReference type="SUPFAM" id="SSF52317">
    <property type="entry name" value="Class I glutamine amidotransferase-like"/>
    <property type="match status" value="1"/>
</dbReference>
<dbReference type="PANTHER" id="PTHR42695">
    <property type="entry name" value="GLUTAMINE AMIDOTRANSFERASE YLR126C-RELATED"/>
    <property type="match status" value="1"/>
</dbReference>
<dbReference type="PROSITE" id="PS51273">
    <property type="entry name" value="GATASE_TYPE_1"/>
    <property type="match status" value="1"/>
</dbReference>
<dbReference type="InterPro" id="IPR044992">
    <property type="entry name" value="ChyE-like"/>
</dbReference>
<evidence type="ECO:0000313" key="2">
    <source>
        <dbReference type="EMBL" id="OGG62729.1"/>
    </source>
</evidence>
<dbReference type="EMBL" id="MFLE01000001">
    <property type="protein sequence ID" value="OGG62729.1"/>
    <property type="molecule type" value="Genomic_DNA"/>
</dbReference>
<comment type="caution">
    <text evidence="2">The sequence shown here is derived from an EMBL/GenBank/DDBJ whole genome shotgun (WGS) entry which is preliminary data.</text>
</comment>
<dbReference type="STRING" id="1798491.A3C87_01335"/>
<gene>
    <name evidence="2" type="ORF">A3C87_01335</name>
</gene>
<proteinExistence type="predicted"/>
<dbReference type="InterPro" id="IPR017926">
    <property type="entry name" value="GATASE"/>
</dbReference>
<protein>
    <recommendedName>
        <fullName evidence="1">Glutamine amidotransferase domain-containing protein</fullName>
    </recommendedName>
</protein>
<accession>A0A1F6DMR3</accession>
<reference evidence="2 3" key="1">
    <citation type="journal article" date="2016" name="Nat. Commun.">
        <title>Thousands of microbial genomes shed light on interconnected biogeochemical processes in an aquifer system.</title>
        <authorList>
            <person name="Anantharaman K."/>
            <person name="Brown C.T."/>
            <person name="Hug L.A."/>
            <person name="Sharon I."/>
            <person name="Castelle C.J."/>
            <person name="Probst A.J."/>
            <person name="Thomas B.C."/>
            <person name="Singh A."/>
            <person name="Wilkins M.J."/>
            <person name="Karaoz U."/>
            <person name="Brodie E.L."/>
            <person name="Williams K.H."/>
            <person name="Hubbard S.S."/>
            <person name="Banfield J.F."/>
        </authorList>
    </citation>
    <scope>NUCLEOTIDE SEQUENCE [LARGE SCALE GENOMIC DNA]</scope>
</reference>
<organism evidence="2 3">
    <name type="scientific">Candidatus Kaiserbacteria bacterium RIFCSPHIGHO2_02_FULL_49_34</name>
    <dbReference type="NCBI Taxonomy" id="1798491"/>
    <lineage>
        <taxon>Bacteria</taxon>
        <taxon>Candidatus Kaiseribacteriota</taxon>
    </lineage>
</organism>
<evidence type="ECO:0000259" key="1">
    <source>
        <dbReference type="Pfam" id="PF00117"/>
    </source>
</evidence>